<sequence length="219" mass="23398">MGDDIVEIDEAAIAWSEPQETLRERPLVLLLHGRGSHELDLLSLVPHLVPGAVYASLRAPHPFPGGNGYTWFPPAEPGLPDPAAVLAATRGILAWLDRVSPVGRVASVGFSQGGALTTHLMRTEPERFAAFVNLSGFAVRGEAPADDRLAELRPRMFWGRDAADPVITAGAIDFTEQWLPGHSTLRAELYPGVGHGISADEIVDVREFLAATLFPAGGA</sequence>
<evidence type="ECO:0000256" key="1">
    <source>
        <dbReference type="ARBA" id="ARBA00006499"/>
    </source>
</evidence>
<dbReference type="Gene3D" id="3.40.50.1820">
    <property type="entry name" value="alpha/beta hydrolase"/>
    <property type="match status" value="1"/>
</dbReference>
<dbReference type="GO" id="GO:0016787">
    <property type="term" value="F:hydrolase activity"/>
    <property type="evidence" value="ECO:0007669"/>
    <property type="project" value="UniProtKB-KW"/>
</dbReference>
<name>A0A542YJY6_9MICO</name>
<dbReference type="SUPFAM" id="SSF53474">
    <property type="entry name" value="alpha/beta-Hydrolases"/>
    <property type="match status" value="1"/>
</dbReference>
<dbReference type="Proteomes" id="UP000317998">
    <property type="component" value="Unassembled WGS sequence"/>
</dbReference>
<evidence type="ECO:0000313" key="4">
    <source>
        <dbReference type="EMBL" id="TQL48426.1"/>
    </source>
</evidence>
<dbReference type="PANTHER" id="PTHR10655:SF17">
    <property type="entry name" value="LYSOPHOSPHOLIPASE-LIKE PROTEIN 1"/>
    <property type="match status" value="1"/>
</dbReference>
<evidence type="ECO:0000256" key="2">
    <source>
        <dbReference type="ARBA" id="ARBA00022801"/>
    </source>
</evidence>
<dbReference type="InterPro" id="IPR003140">
    <property type="entry name" value="PLipase/COase/thioEstase"/>
</dbReference>
<dbReference type="Pfam" id="PF02230">
    <property type="entry name" value="Abhydrolase_2"/>
    <property type="match status" value="1"/>
</dbReference>
<evidence type="ECO:0000313" key="5">
    <source>
        <dbReference type="Proteomes" id="UP000317998"/>
    </source>
</evidence>
<comment type="caution">
    <text evidence="4">The sequence shown here is derived from an EMBL/GenBank/DDBJ whole genome shotgun (WGS) entry which is preliminary data.</text>
</comment>
<dbReference type="EMBL" id="VFOM01000001">
    <property type="protein sequence ID" value="TQL48426.1"/>
    <property type="molecule type" value="Genomic_DNA"/>
</dbReference>
<organism evidence="4 5">
    <name type="scientific">Homoserinimonas aerilata</name>
    <dbReference type="NCBI Taxonomy" id="1162970"/>
    <lineage>
        <taxon>Bacteria</taxon>
        <taxon>Bacillati</taxon>
        <taxon>Actinomycetota</taxon>
        <taxon>Actinomycetes</taxon>
        <taxon>Micrococcales</taxon>
        <taxon>Microbacteriaceae</taxon>
        <taxon>Homoserinimonas</taxon>
    </lineage>
</organism>
<accession>A0A542YJY6</accession>
<dbReference type="InterPro" id="IPR029058">
    <property type="entry name" value="AB_hydrolase_fold"/>
</dbReference>
<keyword evidence="2" id="KW-0378">Hydrolase</keyword>
<protein>
    <submittedName>
        <fullName evidence="4">Phospholipase/carboxylesterase</fullName>
    </submittedName>
</protein>
<gene>
    <name evidence="4" type="ORF">FB562_1520</name>
</gene>
<keyword evidence="5" id="KW-1185">Reference proteome</keyword>
<feature type="domain" description="Phospholipase/carboxylesterase/thioesterase" evidence="3">
    <location>
        <begin position="94"/>
        <end position="212"/>
    </location>
</feature>
<reference evidence="4 5" key="1">
    <citation type="submission" date="2019-06" db="EMBL/GenBank/DDBJ databases">
        <title>Sequencing the genomes of 1000 actinobacteria strains.</title>
        <authorList>
            <person name="Klenk H.-P."/>
        </authorList>
    </citation>
    <scope>NUCLEOTIDE SEQUENCE [LARGE SCALE GENOMIC DNA]</scope>
    <source>
        <strain evidence="4 5">DSM 26477</strain>
    </source>
</reference>
<dbReference type="RefSeq" id="WP_185740478.1">
    <property type="nucleotide sequence ID" value="NZ_VFOM01000001.1"/>
</dbReference>
<dbReference type="PANTHER" id="PTHR10655">
    <property type="entry name" value="LYSOPHOSPHOLIPASE-RELATED"/>
    <property type="match status" value="1"/>
</dbReference>
<evidence type="ECO:0000259" key="3">
    <source>
        <dbReference type="Pfam" id="PF02230"/>
    </source>
</evidence>
<comment type="similarity">
    <text evidence="1">Belongs to the AB hydrolase superfamily. AB hydrolase 2 family.</text>
</comment>
<dbReference type="AlphaFoldDB" id="A0A542YJY6"/>
<dbReference type="InterPro" id="IPR050565">
    <property type="entry name" value="LYPA1-2/EST-like"/>
</dbReference>
<proteinExistence type="inferred from homology"/>